<comment type="caution">
    <text evidence="7">The sequence shown here is derived from an EMBL/GenBank/DDBJ whole genome shotgun (WGS) entry which is preliminary data.</text>
</comment>
<protein>
    <submittedName>
        <fullName evidence="7">Cytosine permease</fullName>
    </submittedName>
</protein>
<dbReference type="PANTHER" id="PTHR30569">
    <property type="entry name" value="CYTOSINE TRANSPORTER CODB"/>
    <property type="match status" value="1"/>
</dbReference>
<evidence type="ECO:0000256" key="5">
    <source>
        <dbReference type="ARBA" id="ARBA00023136"/>
    </source>
</evidence>
<feature type="transmembrane region" description="Helical" evidence="6">
    <location>
        <begin position="396"/>
        <end position="414"/>
    </location>
</feature>
<organism evidence="7 8">
    <name type="scientific">Guptibacillus hwajinpoensis</name>
    <dbReference type="NCBI Taxonomy" id="208199"/>
    <lineage>
        <taxon>Bacteria</taxon>
        <taxon>Bacillati</taxon>
        <taxon>Bacillota</taxon>
        <taxon>Bacilli</taxon>
        <taxon>Bacillales</taxon>
        <taxon>Guptibacillaceae</taxon>
        <taxon>Guptibacillus</taxon>
    </lineage>
</organism>
<dbReference type="Pfam" id="PF02133">
    <property type="entry name" value="Transp_cyt_pur"/>
    <property type="match status" value="1"/>
</dbReference>
<feature type="transmembrane region" description="Helical" evidence="6">
    <location>
        <begin position="61"/>
        <end position="84"/>
    </location>
</feature>
<dbReference type="PANTHER" id="PTHR30569:SF0">
    <property type="entry name" value="CYTOSINE PERMEASE"/>
    <property type="match status" value="1"/>
</dbReference>
<gene>
    <name evidence="7" type="ORF">AB986_16190</name>
</gene>
<evidence type="ECO:0000313" key="8">
    <source>
        <dbReference type="Proteomes" id="UP000035996"/>
    </source>
</evidence>
<dbReference type="InterPro" id="IPR030191">
    <property type="entry name" value="CodB"/>
</dbReference>
<feature type="transmembrane region" description="Helical" evidence="6">
    <location>
        <begin position="290"/>
        <end position="309"/>
    </location>
</feature>
<sequence length="441" mass="47962">MSTISKQTTSIQIERYGLESVPQKLRTTSWYEYAMIQMTVSVNAGNFLVPALAVLEGGLSFIWAVLSTILGATIAFLFVSYLSFPGARMGIPSQYAVRSFVGIKGAQYFASPVRTITSLYWFAVQTIGGTYMVVELMKRAFNFQFQFLPTALFLAAVMAALALVGFDAVKKATKYFLPLLFAGGVAMFFVYFTTSVEGNHYSSILSMNEQPDLSSFLFFSSLAFVQYVSGVSSSSDMARYAKSTGHAFWGIFSGNTIGFTLTALLGAYTAAVAGTWNPFLITSQQTNSTLLLILIFASALCSMIMINISNAYTGGYSLLNTFPSLGRVRSALLLGCAAILLSSFPEFVDQAETFISFLGAFVIPLSAVIVSDFIVVKKGRFTTEMLQELSERTNTLNHPGFVAIGSGLLLYLLLPTAYSPGFLSFIVTSIVYLASRKAMVR</sequence>
<dbReference type="Proteomes" id="UP000035996">
    <property type="component" value="Unassembled WGS sequence"/>
</dbReference>
<keyword evidence="5 6" id="KW-0472">Membrane</keyword>
<feature type="transmembrane region" description="Helical" evidence="6">
    <location>
        <begin position="213"/>
        <end position="235"/>
    </location>
</feature>
<keyword evidence="4 6" id="KW-1133">Transmembrane helix</keyword>
<dbReference type="STRING" id="157733.AB986_16190"/>
<feature type="transmembrane region" description="Helical" evidence="6">
    <location>
        <begin position="354"/>
        <end position="375"/>
    </location>
</feature>
<comment type="similarity">
    <text evidence="2">Belongs to the purine-cytosine permease (2.A.39) family.</text>
</comment>
<dbReference type="OrthoDB" id="2446947at2"/>
<feature type="transmembrane region" description="Helical" evidence="6">
    <location>
        <begin position="420"/>
        <end position="435"/>
    </location>
</feature>
<feature type="transmembrane region" description="Helical" evidence="6">
    <location>
        <begin position="33"/>
        <end position="55"/>
    </location>
</feature>
<comment type="subcellular location">
    <subcellularLocation>
        <location evidence="1">Membrane</location>
        <topology evidence="1">Multi-pass membrane protein</topology>
    </subcellularLocation>
</comment>
<evidence type="ECO:0000313" key="7">
    <source>
        <dbReference type="EMBL" id="KMM37392.1"/>
    </source>
</evidence>
<evidence type="ECO:0000256" key="2">
    <source>
        <dbReference type="ARBA" id="ARBA00008974"/>
    </source>
</evidence>
<reference evidence="7" key="1">
    <citation type="submission" date="2015-06" db="EMBL/GenBank/DDBJ databases">
        <authorList>
            <person name="Liu B."/>
            <person name="Wang J."/>
            <person name="Zhu Y."/>
            <person name="Liu G."/>
            <person name="Chen Q."/>
            <person name="Zheng C."/>
            <person name="Che J."/>
            <person name="Ge C."/>
            <person name="Shi H."/>
            <person name="Pan Z."/>
            <person name="Liu X."/>
        </authorList>
    </citation>
    <scope>NUCLEOTIDE SEQUENCE [LARGE SCALE GENOMIC DNA]</scope>
    <source>
        <strain evidence="7">DSM 16346</strain>
    </source>
</reference>
<feature type="transmembrane region" description="Helical" evidence="6">
    <location>
        <begin position="175"/>
        <end position="193"/>
    </location>
</feature>
<dbReference type="GO" id="GO:0005886">
    <property type="term" value="C:plasma membrane"/>
    <property type="evidence" value="ECO:0007669"/>
    <property type="project" value="TreeGrafter"/>
</dbReference>
<dbReference type="EMBL" id="LELK01000004">
    <property type="protein sequence ID" value="KMM37392.1"/>
    <property type="molecule type" value="Genomic_DNA"/>
</dbReference>
<evidence type="ECO:0000256" key="3">
    <source>
        <dbReference type="ARBA" id="ARBA00022692"/>
    </source>
</evidence>
<dbReference type="PATRIC" id="fig|157733.3.peg.1324"/>
<name>A0A0J6FSR9_9BACL</name>
<evidence type="ECO:0000256" key="1">
    <source>
        <dbReference type="ARBA" id="ARBA00004141"/>
    </source>
</evidence>
<evidence type="ECO:0000256" key="6">
    <source>
        <dbReference type="SAM" id="Phobius"/>
    </source>
</evidence>
<keyword evidence="8" id="KW-1185">Reference proteome</keyword>
<accession>A0A0J6FSR9</accession>
<feature type="transmembrane region" description="Helical" evidence="6">
    <location>
        <begin position="143"/>
        <end position="163"/>
    </location>
</feature>
<dbReference type="GO" id="GO:0015209">
    <property type="term" value="F:cytosine transmembrane transporter activity"/>
    <property type="evidence" value="ECO:0007669"/>
    <property type="project" value="InterPro"/>
</dbReference>
<dbReference type="Gene3D" id="1.10.4160.10">
    <property type="entry name" value="Hydantoin permease"/>
    <property type="match status" value="1"/>
</dbReference>
<dbReference type="AlphaFoldDB" id="A0A0J6FSR9"/>
<dbReference type="InterPro" id="IPR001248">
    <property type="entry name" value="Pur-cyt_permease"/>
</dbReference>
<evidence type="ECO:0000256" key="4">
    <source>
        <dbReference type="ARBA" id="ARBA00022989"/>
    </source>
</evidence>
<feature type="transmembrane region" description="Helical" evidence="6">
    <location>
        <begin position="330"/>
        <end position="348"/>
    </location>
</feature>
<feature type="transmembrane region" description="Helical" evidence="6">
    <location>
        <begin position="247"/>
        <end position="270"/>
    </location>
</feature>
<dbReference type="RefSeq" id="WP_048312333.1">
    <property type="nucleotide sequence ID" value="NZ_CP119526.1"/>
</dbReference>
<proteinExistence type="inferred from homology"/>
<keyword evidence="3 6" id="KW-0812">Transmembrane</keyword>